<accession>A0A239CB99</accession>
<name>A0A239CB99_9RHOB</name>
<feature type="transmembrane region" description="Helical" evidence="8">
    <location>
        <begin position="137"/>
        <end position="159"/>
    </location>
</feature>
<dbReference type="CDD" id="cd17320">
    <property type="entry name" value="MFS_MdfA_MDR_like"/>
    <property type="match status" value="1"/>
</dbReference>
<evidence type="ECO:0000256" key="8">
    <source>
        <dbReference type="RuleBase" id="RU365088"/>
    </source>
</evidence>
<keyword evidence="4" id="KW-1003">Cell membrane</keyword>
<dbReference type="PROSITE" id="PS50850">
    <property type="entry name" value="MFS"/>
    <property type="match status" value="1"/>
</dbReference>
<feature type="transmembrane region" description="Helical" evidence="8">
    <location>
        <begin position="280"/>
        <end position="298"/>
    </location>
</feature>
<dbReference type="InterPro" id="IPR020846">
    <property type="entry name" value="MFS_dom"/>
</dbReference>
<evidence type="ECO:0000256" key="3">
    <source>
        <dbReference type="ARBA" id="ARBA00022448"/>
    </source>
</evidence>
<dbReference type="InterPro" id="IPR036259">
    <property type="entry name" value="MFS_trans_sf"/>
</dbReference>
<keyword evidence="6 8" id="KW-1133">Transmembrane helix</keyword>
<evidence type="ECO:0000256" key="1">
    <source>
        <dbReference type="ARBA" id="ARBA00004651"/>
    </source>
</evidence>
<keyword evidence="3 8" id="KW-0813">Transport</keyword>
<comment type="similarity">
    <text evidence="2 8">Belongs to the major facilitator superfamily. Bcr/CmlA family.</text>
</comment>
<comment type="subcellular location">
    <subcellularLocation>
        <location evidence="8">Cell inner membrane</location>
        <topology evidence="8">Multi-pass membrane protein</topology>
    </subcellularLocation>
    <subcellularLocation>
        <location evidence="1">Cell membrane</location>
        <topology evidence="1">Multi-pass membrane protein</topology>
    </subcellularLocation>
</comment>
<dbReference type="PANTHER" id="PTHR23502:SF132">
    <property type="entry name" value="POLYAMINE TRANSPORTER 2-RELATED"/>
    <property type="match status" value="1"/>
</dbReference>
<sequence length="401" mass="42785">MKTEQPLLGRRGILFLLIILAAFPPMTMDLYLPALPQLVEAFQTSRGTVNLTLGAYMVAYACGMLFWGPLSEKYGRKPILLIGLALYILACLGCVLSTGIEGLIAFRALQGIGGGAVTVVQTSIVKDLYDGRERERIMATVMSLVIIAPMIAPVLGAFLLRIASWQAMFVVLALFGGCAAVLVTLFRETLEERYDGSMLTSWARLGTVMRNPRFACLLLIFGLAPMCLMSFIGSAAYVYIGNFGMSEQAFSLIFAFNAACALAGPTLYMRLSRTVPVQTLILAAFSVVVLGGTMIALIGPLSPFLFAGAAAISTVAVILLRVPGANLMLEQQQRDTGSAAALIHFVTMMLGAAGVQIVAAHSDDLIQTLGMLFAVIGTICAVLWLAVRNRPFVAGKVTQPG</sequence>
<feature type="transmembrane region" description="Helical" evidence="8">
    <location>
        <begin position="79"/>
        <end position="98"/>
    </location>
</feature>
<dbReference type="NCBIfam" id="TIGR00710">
    <property type="entry name" value="efflux_Bcr_CflA"/>
    <property type="match status" value="1"/>
</dbReference>
<feature type="transmembrane region" description="Helical" evidence="8">
    <location>
        <begin position="214"/>
        <end position="237"/>
    </location>
</feature>
<evidence type="ECO:0000256" key="5">
    <source>
        <dbReference type="ARBA" id="ARBA00022692"/>
    </source>
</evidence>
<protein>
    <recommendedName>
        <fullName evidence="8">Bcr/CflA family efflux transporter</fullName>
    </recommendedName>
</protein>
<feature type="transmembrane region" description="Helical" evidence="8">
    <location>
        <begin position="249"/>
        <end position="268"/>
    </location>
</feature>
<proteinExistence type="inferred from homology"/>
<feature type="transmembrane region" description="Helical" evidence="8">
    <location>
        <begin position="365"/>
        <end position="387"/>
    </location>
</feature>
<keyword evidence="5 8" id="KW-0812">Transmembrane</keyword>
<gene>
    <name evidence="10" type="ORF">SAMN05421757_101157</name>
</gene>
<feature type="transmembrane region" description="Helical" evidence="8">
    <location>
        <begin position="104"/>
        <end position="125"/>
    </location>
</feature>
<evidence type="ECO:0000256" key="6">
    <source>
        <dbReference type="ARBA" id="ARBA00022989"/>
    </source>
</evidence>
<dbReference type="InterPro" id="IPR011701">
    <property type="entry name" value="MFS"/>
</dbReference>
<keyword evidence="7 8" id="KW-0472">Membrane</keyword>
<evidence type="ECO:0000313" key="11">
    <source>
        <dbReference type="Proteomes" id="UP000198426"/>
    </source>
</evidence>
<feature type="transmembrane region" description="Helical" evidence="8">
    <location>
        <begin position="165"/>
        <end position="186"/>
    </location>
</feature>
<organism evidence="10 11">
    <name type="scientific">Tropicimonas sediminicola</name>
    <dbReference type="NCBI Taxonomy" id="1031541"/>
    <lineage>
        <taxon>Bacteria</taxon>
        <taxon>Pseudomonadati</taxon>
        <taxon>Pseudomonadota</taxon>
        <taxon>Alphaproteobacteria</taxon>
        <taxon>Rhodobacterales</taxon>
        <taxon>Roseobacteraceae</taxon>
        <taxon>Tropicimonas</taxon>
    </lineage>
</organism>
<comment type="caution">
    <text evidence="8">Lacks conserved residue(s) required for the propagation of feature annotation.</text>
</comment>
<keyword evidence="8" id="KW-0997">Cell inner membrane</keyword>
<dbReference type="SUPFAM" id="SSF103473">
    <property type="entry name" value="MFS general substrate transporter"/>
    <property type="match status" value="1"/>
</dbReference>
<feature type="transmembrane region" description="Helical" evidence="8">
    <location>
        <begin position="304"/>
        <end position="329"/>
    </location>
</feature>
<dbReference type="EMBL" id="FZOY01000001">
    <property type="protein sequence ID" value="SNS16643.1"/>
    <property type="molecule type" value="Genomic_DNA"/>
</dbReference>
<evidence type="ECO:0000256" key="7">
    <source>
        <dbReference type="ARBA" id="ARBA00023136"/>
    </source>
</evidence>
<feature type="transmembrane region" description="Helical" evidence="8">
    <location>
        <begin position="51"/>
        <end position="67"/>
    </location>
</feature>
<dbReference type="AlphaFoldDB" id="A0A239CB99"/>
<evidence type="ECO:0000259" key="9">
    <source>
        <dbReference type="PROSITE" id="PS50850"/>
    </source>
</evidence>
<dbReference type="PANTHER" id="PTHR23502">
    <property type="entry name" value="MAJOR FACILITATOR SUPERFAMILY"/>
    <property type="match status" value="1"/>
</dbReference>
<dbReference type="GO" id="GO:0005886">
    <property type="term" value="C:plasma membrane"/>
    <property type="evidence" value="ECO:0007669"/>
    <property type="project" value="UniProtKB-SubCell"/>
</dbReference>
<evidence type="ECO:0000256" key="2">
    <source>
        <dbReference type="ARBA" id="ARBA00006236"/>
    </source>
</evidence>
<dbReference type="Pfam" id="PF07690">
    <property type="entry name" value="MFS_1"/>
    <property type="match status" value="1"/>
</dbReference>
<feature type="transmembrane region" description="Helical" evidence="8">
    <location>
        <begin position="341"/>
        <end position="359"/>
    </location>
</feature>
<evidence type="ECO:0000256" key="4">
    <source>
        <dbReference type="ARBA" id="ARBA00022475"/>
    </source>
</evidence>
<dbReference type="GO" id="GO:1990961">
    <property type="term" value="P:xenobiotic detoxification by transmembrane export across the plasma membrane"/>
    <property type="evidence" value="ECO:0007669"/>
    <property type="project" value="InterPro"/>
</dbReference>
<dbReference type="Proteomes" id="UP000198426">
    <property type="component" value="Unassembled WGS sequence"/>
</dbReference>
<dbReference type="RefSeq" id="WP_217898244.1">
    <property type="nucleotide sequence ID" value="NZ_FZOY01000001.1"/>
</dbReference>
<reference evidence="10 11" key="1">
    <citation type="submission" date="2017-06" db="EMBL/GenBank/DDBJ databases">
        <authorList>
            <person name="Kim H.J."/>
            <person name="Triplett B.A."/>
        </authorList>
    </citation>
    <scope>NUCLEOTIDE SEQUENCE [LARGE SCALE GENOMIC DNA]</scope>
    <source>
        <strain evidence="10 11">DSM 29339</strain>
    </source>
</reference>
<dbReference type="Gene3D" id="1.20.1720.10">
    <property type="entry name" value="Multidrug resistance protein D"/>
    <property type="match status" value="1"/>
</dbReference>
<evidence type="ECO:0000313" key="10">
    <source>
        <dbReference type="EMBL" id="SNS16643.1"/>
    </source>
</evidence>
<dbReference type="InterPro" id="IPR004812">
    <property type="entry name" value="Efflux_drug-R_Bcr/CmlA"/>
</dbReference>
<keyword evidence="11" id="KW-1185">Reference proteome</keyword>
<dbReference type="GO" id="GO:0042910">
    <property type="term" value="F:xenobiotic transmembrane transporter activity"/>
    <property type="evidence" value="ECO:0007669"/>
    <property type="project" value="InterPro"/>
</dbReference>
<feature type="domain" description="Major facilitator superfamily (MFS) profile" evidence="9">
    <location>
        <begin position="13"/>
        <end position="392"/>
    </location>
</feature>